<dbReference type="AlphaFoldDB" id="A0A3B0SVX5"/>
<reference evidence="2" key="1">
    <citation type="submission" date="2018-06" db="EMBL/GenBank/DDBJ databases">
        <authorList>
            <person name="Zhirakovskaya E."/>
        </authorList>
    </citation>
    <scope>NUCLEOTIDE SEQUENCE</scope>
</reference>
<dbReference type="Pfam" id="PF01494">
    <property type="entry name" value="FAD_binding_3"/>
    <property type="match status" value="1"/>
</dbReference>
<evidence type="ECO:0000313" key="2">
    <source>
        <dbReference type="EMBL" id="VAW04529.1"/>
    </source>
</evidence>
<dbReference type="GO" id="GO:0016628">
    <property type="term" value="F:oxidoreductase activity, acting on the CH-CH group of donors, NAD or NADP as acceptor"/>
    <property type="evidence" value="ECO:0007669"/>
    <property type="project" value="InterPro"/>
</dbReference>
<proteinExistence type="predicted"/>
<dbReference type="InterPro" id="IPR002938">
    <property type="entry name" value="FAD-bd"/>
</dbReference>
<dbReference type="InterPro" id="IPR036188">
    <property type="entry name" value="FAD/NAD-bd_sf"/>
</dbReference>
<dbReference type="NCBIfam" id="TIGR02032">
    <property type="entry name" value="GG-red-SF"/>
    <property type="match status" value="1"/>
</dbReference>
<dbReference type="InterPro" id="IPR050407">
    <property type="entry name" value="Geranylgeranyl_reductase"/>
</dbReference>
<protein>
    <recommendedName>
        <fullName evidence="1">FAD-binding domain-containing protein</fullName>
    </recommendedName>
</protein>
<sequence length="410" mass="44238">MSPNILVVGGGPGGASAAYWMARDGLDVHLVEKKTYPREKPCGDGLTPRAIKQLLDMGFDFAGLDLHRIEGLRAYAGGMKIEMPWPDHSMYPNWGATMRRADLDGAVASLAEAQGAHVEQGTTATPIVDNGIIAAVTLTNADGERTVTPDFVVIADGSNSRFGRDAGASRRKDFPFGLAIRAYYESPNSHDPFIESQLDIRDRNGDAMPGYGWVFPLGDGEINVGAGLVSTFKGWKDVNTSRILEAYIDSLPEHWKVVDVTPHTKPLGGKLPMSLSVGPKIGRNWVLVGDASGAVNPFNGEGIDYAYETGRLAATHMAEAAAGDHLGLAGYARDLEDTYGDYHRVARVFVKAIGNPAIMRTLTTVGLRSRPLMEWTLKVMANLLDPDEAGMTEHVYNAIERVVNVGTRST</sequence>
<gene>
    <name evidence="2" type="ORF">MNBD_ACTINO01-2167</name>
</gene>
<dbReference type="SUPFAM" id="SSF51905">
    <property type="entry name" value="FAD/NAD(P)-binding domain"/>
    <property type="match status" value="1"/>
</dbReference>
<dbReference type="PANTHER" id="PTHR42685">
    <property type="entry name" value="GERANYLGERANYL DIPHOSPHATE REDUCTASE"/>
    <property type="match status" value="1"/>
</dbReference>
<dbReference type="Gene3D" id="3.50.50.60">
    <property type="entry name" value="FAD/NAD(P)-binding domain"/>
    <property type="match status" value="1"/>
</dbReference>
<dbReference type="EMBL" id="UOEI01000399">
    <property type="protein sequence ID" value="VAW04529.1"/>
    <property type="molecule type" value="Genomic_DNA"/>
</dbReference>
<feature type="domain" description="FAD-binding" evidence="1">
    <location>
        <begin position="5"/>
        <end position="171"/>
    </location>
</feature>
<dbReference type="InterPro" id="IPR011777">
    <property type="entry name" value="Geranylgeranyl_Rdtase_fam"/>
</dbReference>
<organism evidence="2">
    <name type="scientific">hydrothermal vent metagenome</name>
    <dbReference type="NCBI Taxonomy" id="652676"/>
    <lineage>
        <taxon>unclassified sequences</taxon>
        <taxon>metagenomes</taxon>
        <taxon>ecological metagenomes</taxon>
    </lineage>
</organism>
<name>A0A3B0SVX5_9ZZZZ</name>
<dbReference type="PRINTS" id="PR00420">
    <property type="entry name" value="RNGMNOXGNASE"/>
</dbReference>
<dbReference type="GO" id="GO:0071949">
    <property type="term" value="F:FAD binding"/>
    <property type="evidence" value="ECO:0007669"/>
    <property type="project" value="InterPro"/>
</dbReference>
<evidence type="ECO:0000259" key="1">
    <source>
        <dbReference type="Pfam" id="PF01494"/>
    </source>
</evidence>
<dbReference type="PANTHER" id="PTHR42685:SF22">
    <property type="entry name" value="CONDITIONED MEDIUM FACTOR RECEPTOR 1"/>
    <property type="match status" value="1"/>
</dbReference>
<accession>A0A3B0SVX5</accession>